<dbReference type="GO" id="GO:0005795">
    <property type="term" value="C:Golgi stack"/>
    <property type="evidence" value="ECO:0007669"/>
    <property type="project" value="TreeGrafter"/>
</dbReference>
<accession>A0A3N4KXX1</accession>
<dbReference type="GO" id="GO:0005783">
    <property type="term" value="C:endoplasmic reticulum"/>
    <property type="evidence" value="ECO:0007669"/>
    <property type="project" value="TreeGrafter"/>
</dbReference>
<keyword evidence="9" id="KW-1185">Reference proteome</keyword>
<dbReference type="GO" id="GO:0048211">
    <property type="term" value="P:Golgi vesicle docking"/>
    <property type="evidence" value="ECO:0007669"/>
    <property type="project" value="TreeGrafter"/>
</dbReference>
<dbReference type="Pfam" id="PF04871">
    <property type="entry name" value="Uso1_p115_C"/>
    <property type="match status" value="1"/>
</dbReference>
<dbReference type="InterPro" id="IPR024095">
    <property type="entry name" value="Vesicle_P115"/>
</dbReference>
<dbReference type="GO" id="GO:0006888">
    <property type="term" value="P:endoplasmic reticulum to Golgi vesicle-mediated transport"/>
    <property type="evidence" value="ECO:0007669"/>
    <property type="project" value="TreeGrafter"/>
</dbReference>
<dbReference type="SUPFAM" id="SSF57997">
    <property type="entry name" value="Tropomyosin"/>
    <property type="match status" value="1"/>
</dbReference>
<dbReference type="InterPro" id="IPR016024">
    <property type="entry name" value="ARM-type_fold"/>
</dbReference>
<evidence type="ECO:0000259" key="6">
    <source>
        <dbReference type="Pfam" id="PF04869"/>
    </source>
</evidence>
<dbReference type="Gene3D" id="1.25.10.10">
    <property type="entry name" value="Leucine-rich Repeat Variant"/>
    <property type="match status" value="1"/>
</dbReference>
<dbReference type="GO" id="GO:0006886">
    <property type="term" value="P:intracellular protein transport"/>
    <property type="evidence" value="ECO:0007669"/>
    <property type="project" value="InterPro"/>
</dbReference>
<name>A0A3N4KXX1_9PEZI</name>
<dbReference type="PANTHER" id="PTHR10013">
    <property type="entry name" value="GENERAL VESICULAR TRANSPORT FACTOR P115"/>
    <property type="match status" value="1"/>
</dbReference>
<feature type="domain" description="Vesicle tethering protein Uso1/P115-like head" evidence="6">
    <location>
        <begin position="337"/>
        <end position="647"/>
    </location>
</feature>
<dbReference type="Proteomes" id="UP000277580">
    <property type="component" value="Unassembled WGS sequence"/>
</dbReference>
<dbReference type="SUPFAM" id="SSF48371">
    <property type="entry name" value="ARM repeat"/>
    <property type="match status" value="1"/>
</dbReference>
<dbReference type="InterPro" id="IPR011989">
    <property type="entry name" value="ARM-like"/>
</dbReference>
<dbReference type="STRING" id="1392247.A0A3N4KXX1"/>
<dbReference type="InParanoid" id="A0A3N4KXX1"/>
<reference evidence="8 9" key="1">
    <citation type="journal article" date="2018" name="Nat. Ecol. Evol.">
        <title>Pezizomycetes genomes reveal the molecular basis of ectomycorrhizal truffle lifestyle.</title>
        <authorList>
            <person name="Murat C."/>
            <person name="Payen T."/>
            <person name="Noel B."/>
            <person name="Kuo A."/>
            <person name="Morin E."/>
            <person name="Chen J."/>
            <person name="Kohler A."/>
            <person name="Krizsan K."/>
            <person name="Balestrini R."/>
            <person name="Da Silva C."/>
            <person name="Montanini B."/>
            <person name="Hainaut M."/>
            <person name="Levati E."/>
            <person name="Barry K.W."/>
            <person name="Belfiori B."/>
            <person name="Cichocki N."/>
            <person name="Clum A."/>
            <person name="Dockter R.B."/>
            <person name="Fauchery L."/>
            <person name="Guy J."/>
            <person name="Iotti M."/>
            <person name="Le Tacon F."/>
            <person name="Lindquist E.A."/>
            <person name="Lipzen A."/>
            <person name="Malagnac F."/>
            <person name="Mello A."/>
            <person name="Molinier V."/>
            <person name="Miyauchi S."/>
            <person name="Poulain J."/>
            <person name="Riccioni C."/>
            <person name="Rubini A."/>
            <person name="Sitrit Y."/>
            <person name="Splivallo R."/>
            <person name="Traeger S."/>
            <person name="Wang M."/>
            <person name="Zifcakova L."/>
            <person name="Wipf D."/>
            <person name="Zambonelli A."/>
            <person name="Paolocci F."/>
            <person name="Nowrousian M."/>
            <person name="Ottonello S."/>
            <person name="Baldrian P."/>
            <person name="Spatafora J.W."/>
            <person name="Henrissat B."/>
            <person name="Nagy L.G."/>
            <person name="Aury J.M."/>
            <person name="Wincker P."/>
            <person name="Grigoriev I.V."/>
            <person name="Bonfante P."/>
            <person name="Martin F.M."/>
        </authorList>
    </citation>
    <scope>NUCLEOTIDE SEQUENCE [LARGE SCALE GENOMIC DNA]</scope>
    <source>
        <strain evidence="8 9">CCBAS932</strain>
    </source>
</reference>
<dbReference type="Pfam" id="PF04869">
    <property type="entry name" value="Uso1_p115_head"/>
    <property type="match status" value="1"/>
</dbReference>
<evidence type="ECO:0000313" key="9">
    <source>
        <dbReference type="Proteomes" id="UP000277580"/>
    </source>
</evidence>
<dbReference type="GO" id="GO:0000139">
    <property type="term" value="C:Golgi membrane"/>
    <property type="evidence" value="ECO:0007669"/>
    <property type="project" value="InterPro"/>
</dbReference>
<evidence type="ECO:0000259" key="7">
    <source>
        <dbReference type="Pfam" id="PF04871"/>
    </source>
</evidence>
<dbReference type="AlphaFoldDB" id="A0A3N4KXX1"/>
<dbReference type="InterPro" id="IPR006955">
    <property type="entry name" value="Uso1_p115_C"/>
</dbReference>
<dbReference type="PANTHER" id="PTHR10013:SF0">
    <property type="entry name" value="GENERAL VESICULAR TRANSPORT FACTOR P115"/>
    <property type="match status" value="1"/>
</dbReference>
<dbReference type="InterPro" id="IPR006953">
    <property type="entry name" value="Vesicle_Uso1_P115_head"/>
</dbReference>
<evidence type="ECO:0000256" key="5">
    <source>
        <dbReference type="SAM" id="MobiDB-lite"/>
    </source>
</evidence>
<evidence type="ECO:0000256" key="1">
    <source>
        <dbReference type="ARBA" id="ARBA00004555"/>
    </source>
</evidence>
<organism evidence="8 9">
    <name type="scientific">Morchella conica CCBAS932</name>
    <dbReference type="NCBI Taxonomy" id="1392247"/>
    <lineage>
        <taxon>Eukaryota</taxon>
        <taxon>Fungi</taxon>
        <taxon>Dikarya</taxon>
        <taxon>Ascomycota</taxon>
        <taxon>Pezizomycotina</taxon>
        <taxon>Pezizomycetes</taxon>
        <taxon>Pezizales</taxon>
        <taxon>Morchellaceae</taxon>
        <taxon>Morchella</taxon>
    </lineage>
</organism>
<keyword evidence="2" id="KW-0333">Golgi apparatus</keyword>
<feature type="region of interest" description="Disordered" evidence="5">
    <location>
        <begin position="1119"/>
        <end position="1245"/>
    </location>
</feature>
<dbReference type="GO" id="GO:0012507">
    <property type="term" value="C:ER to Golgi transport vesicle membrane"/>
    <property type="evidence" value="ECO:0007669"/>
    <property type="project" value="TreeGrafter"/>
</dbReference>
<feature type="compositionally biased region" description="Basic and acidic residues" evidence="5">
    <location>
        <begin position="1211"/>
        <end position="1223"/>
    </location>
</feature>
<dbReference type="GO" id="GO:0048280">
    <property type="term" value="P:vesicle fusion with Golgi apparatus"/>
    <property type="evidence" value="ECO:0007669"/>
    <property type="project" value="InterPro"/>
</dbReference>
<evidence type="ECO:0000256" key="4">
    <source>
        <dbReference type="SAM" id="Coils"/>
    </source>
</evidence>
<gene>
    <name evidence="8" type="ORF">P167DRAFT_518577</name>
</gene>
<evidence type="ECO:0000256" key="3">
    <source>
        <dbReference type="ARBA" id="ARBA00023054"/>
    </source>
</evidence>
<dbReference type="FunFam" id="1.25.10.10:FF:000296">
    <property type="entry name" value="Related to transport protein USO1"/>
    <property type="match status" value="1"/>
</dbReference>
<feature type="domain" description="Uso1/p115-like vesicle tethering protein C-terminal" evidence="7">
    <location>
        <begin position="1126"/>
        <end position="1245"/>
    </location>
</feature>
<protein>
    <recommendedName>
        <fullName evidence="10">Vesicle tethering protein Uso1/P115-like head domain-containing protein</fullName>
    </recommendedName>
</protein>
<evidence type="ECO:0000256" key="2">
    <source>
        <dbReference type="ARBA" id="ARBA00023034"/>
    </source>
</evidence>
<feature type="compositionally biased region" description="Basic and acidic residues" evidence="5">
    <location>
        <begin position="1185"/>
        <end position="1197"/>
    </location>
</feature>
<proteinExistence type="predicted"/>
<feature type="compositionally biased region" description="Basic and acidic residues" evidence="5">
    <location>
        <begin position="1119"/>
        <end position="1133"/>
    </location>
</feature>
<evidence type="ECO:0008006" key="10">
    <source>
        <dbReference type="Google" id="ProtNLM"/>
    </source>
</evidence>
<feature type="coiled-coil region" evidence="4">
    <location>
        <begin position="663"/>
        <end position="711"/>
    </location>
</feature>
<dbReference type="EMBL" id="ML119113">
    <property type="protein sequence ID" value="RPB15404.1"/>
    <property type="molecule type" value="Genomic_DNA"/>
</dbReference>
<feature type="compositionally biased region" description="Acidic residues" evidence="5">
    <location>
        <begin position="1229"/>
        <end position="1245"/>
    </location>
</feature>
<sequence>MSLFTGILQSQAPPKQDATSTIQTLCLRLSTSTLLEDRRAAIQGLRSFAREYKETVASGGLRGLIGTLSKDAEDVDTIKVVLETLLLLFVKDESNPESSEDIALWLTDEFTQKQENITVLIDLLQDSDFYIRLYTLQLLVAILNNRPSRTQECILTAPLGISRLVSILDDKRDAVRNEGILLIINLSSGHTDIQKLIAFENAFEKAFYIIDSEGGIDGGIVAQDCLQLLSNLLSYNVSNQSFFRETGCVPKLAKLFEFDQRDVAPYAKDQRDTNVQYATRVVRLFVVPGGLGTAANQMAFFNAGILHLMLIIAFSAFSDYPTRAEALKAVADLIRENDVLQENFAQMKVTYLDPTVPPEVQIQQFKPDDMCYVIEGLLDLALLTSSINAFDARLAACRCLESYFAGNQPVRLHFLNHAINLHMNGDPSANILTCLINLDSDSRGDPYRVWLASVIFLHLVYDDGEAKALATSVTEGDAEAGEEVVSAIQSISANLVAALEHNYDPRIIVGYLMLLCVWLYEDSPAVDDFLTEGSSVQSLVSAVKQSSNSNVLVQGLCAFFLGILYEFSHKDSPIPRATLHPILASRMGRDHYLNKVTKLRENPRVRDFEVFMEVPMSRRGSGLPDVFFDHTFIDFLKDNYSRILRAIDKDPSEAHTGSNGKSNGISAEMLESLKTQLEEKEEELSQLQTTILSLEQRVTQEQHEVQRTKEVATAELHRQREATEVLRRKHEADATAAAERNRAAVAEIQRIRWETEQAARENMALKRRVSELENELKRRVAELDGQLKRKVAEMESLMKKKTAELEAEIDKTKRETNLQLRMATEDHQAAISEVENRVKRAEMALNEAQIKEREAATRAQTAEAAVAAAESRTKEAVENVHAADQAVKAANDTAKAAEERAMAAEETARSAEEKVKTASDASRAANEKVTAAEEYLRLSEEKVRLLEESKQVLEEKVAAMMEKVRAAEGLAESLEEGMKEKFRIAEESAKSLEEEMKEKIRVSEELAKSLEEEMKEKVRAAEESAKSLEEEMKEKLKASEEVITAANSKAATAEERLQIAEENKRIAEEELKAVEEKTNIAQEKAQAAEEEARVAKEKAVAAEERAIAAEEKIKVLEESAKSGDGKAQERLHAAENTAKTVTEKIKAIEDQLKSSEEEKKKADEEAKKARANATEAEQRISTAEEQAKTAKKEKDDVQTQLEDLLMVLTDLEEKRKNDKERLKALGQEVSDDEDDDDEEGDDEDE</sequence>
<dbReference type="OrthoDB" id="198977at2759"/>
<keyword evidence="3 4" id="KW-0175">Coiled coil</keyword>
<comment type="subcellular location">
    <subcellularLocation>
        <location evidence="1">Golgi apparatus</location>
    </subcellularLocation>
</comment>
<feature type="compositionally biased region" description="Basic and acidic residues" evidence="5">
    <location>
        <begin position="1141"/>
        <end position="1168"/>
    </location>
</feature>
<evidence type="ECO:0000313" key="8">
    <source>
        <dbReference type="EMBL" id="RPB15404.1"/>
    </source>
</evidence>